<dbReference type="PROSITE" id="PS51186">
    <property type="entry name" value="GNAT"/>
    <property type="match status" value="1"/>
</dbReference>
<dbReference type="GO" id="GO:0016746">
    <property type="term" value="F:acyltransferase activity"/>
    <property type="evidence" value="ECO:0007669"/>
    <property type="project" value="UniProtKB-KW"/>
</dbReference>
<comment type="caution">
    <text evidence="3">The sequence shown here is derived from an EMBL/GenBank/DDBJ whole genome shotgun (WGS) entry which is preliminary data.</text>
</comment>
<dbReference type="PANTHER" id="PTHR13947:SF37">
    <property type="entry name" value="LD18367P"/>
    <property type="match status" value="1"/>
</dbReference>
<accession>A0ABW9HUJ4</accession>
<sequence>MPERDRERAVVRRADRPGDLGWVLMAHGEVYVGQLGWDADFEALVARIVADYTAGHDPLREAAWIAEVDGRRVGCVLLVAGDGPQTARLRVLLVTPDGRGLGLGTRLVAECLAFAREAGYGRVTLWTNDVLVSARRIYQGFGFELADEERHHSFGRDLVGQNWTLELD</sequence>
<dbReference type="Gene3D" id="3.40.630.30">
    <property type="match status" value="1"/>
</dbReference>
<name>A0ABW9HUJ4_9ACTN</name>
<evidence type="ECO:0000313" key="3">
    <source>
        <dbReference type="EMBL" id="MFM9610487.1"/>
    </source>
</evidence>
<dbReference type="EC" id="2.3.-.-" evidence="3"/>
<keyword evidence="4" id="KW-1185">Reference proteome</keyword>
<dbReference type="Proteomes" id="UP001631957">
    <property type="component" value="Unassembled WGS sequence"/>
</dbReference>
<protein>
    <submittedName>
        <fullName evidence="3">GNAT family N-acetyltransferase</fullName>
        <ecNumber evidence="3">2.3.-.-</ecNumber>
    </submittedName>
</protein>
<dbReference type="PANTHER" id="PTHR13947">
    <property type="entry name" value="GNAT FAMILY N-ACETYLTRANSFERASE"/>
    <property type="match status" value="1"/>
</dbReference>
<dbReference type="CDD" id="cd04301">
    <property type="entry name" value="NAT_SF"/>
    <property type="match status" value="1"/>
</dbReference>
<organism evidence="3 4">
    <name type="scientific">Streptomyces niveiscabiei</name>
    <dbReference type="NCBI Taxonomy" id="164115"/>
    <lineage>
        <taxon>Bacteria</taxon>
        <taxon>Bacillati</taxon>
        <taxon>Actinomycetota</taxon>
        <taxon>Actinomycetes</taxon>
        <taxon>Kitasatosporales</taxon>
        <taxon>Streptomycetaceae</taxon>
        <taxon>Streptomyces</taxon>
    </lineage>
</organism>
<dbReference type="InterPro" id="IPR000182">
    <property type="entry name" value="GNAT_dom"/>
</dbReference>
<dbReference type="Pfam" id="PF00583">
    <property type="entry name" value="Acetyltransf_1"/>
    <property type="match status" value="1"/>
</dbReference>
<gene>
    <name evidence="3" type="ORF">ACKI18_17465</name>
</gene>
<evidence type="ECO:0000259" key="2">
    <source>
        <dbReference type="PROSITE" id="PS51186"/>
    </source>
</evidence>
<dbReference type="InterPro" id="IPR016181">
    <property type="entry name" value="Acyl_CoA_acyltransferase"/>
</dbReference>
<dbReference type="SUPFAM" id="SSF55729">
    <property type="entry name" value="Acyl-CoA N-acyltransferases (Nat)"/>
    <property type="match status" value="1"/>
</dbReference>
<evidence type="ECO:0000313" key="4">
    <source>
        <dbReference type="Proteomes" id="UP001631957"/>
    </source>
</evidence>
<dbReference type="InterPro" id="IPR050769">
    <property type="entry name" value="NAT_camello-type"/>
</dbReference>
<dbReference type="RefSeq" id="WP_409121691.1">
    <property type="nucleotide sequence ID" value="NZ_JBJVNI010000009.1"/>
</dbReference>
<keyword evidence="3" id="KW-0012">Acyltransferase</keyword>
<dbReference type="EMBL" id="JBJVNI010000009">
    <property type="protein sequence ID" value="MFM9610487.1"/>
    <property type="molecule type" value="Genomic_DNA"/>
</dbReference>
<evidence type="ECO:0000256" key="1">
    <source>
        <dbReference type="ARBA" id="ARBA00022679"/>
    </source>
</evidence>
<feature type="domain" description="N-acetyltransferase" evidence="2">
    <location>
        <begin position="9"/>
        <end position="168"/>
    </location>
</feature>
<keyword evidence="1 3" id="KW-0808">Transferase</keyword>
<proteinExistence type="predicted"/>
<reference evidence="3 4" key="1">
    <citation type="submission" date="2024-12" db="EMBL/GenBank/DDBJ databases">
        <title>Forecasting of Potato common scab and diversities of Pathogenic streptomyces spp. in china.</title>
        <authorList>
            <person name="Handique U."/>
            <person name="Wu J."/>
        </authorList>
    </citation>
    <scope>NUCLEOTIDE SEQUENCE [LARGE SCALE GENOMIC DNA]</scope>
    <source>
        <strain evidence="3 4">ZRIMU1530</strain>
    </source>
</reference>